<evidence type="ECO:0000313" key="1">
    <source>
        <dbReference type="EMBL" id="MFC6591360.1"/>
    </source>
</evidence>
<name>A0ABW1YAM1_9DEIO</name>
<dbReference type="Proteomes" id="UP001596297">
    <property type="component" value="Unassembled WGS sequence"/>
</dbReference>
<proteinExistence type="predicted"/>
<protein>
    <submittedName>
        <fullName evidence="1">DUF3248 domain-containing protein</fullName>
    </submittedName>
</protein>
<dbReference type="InterPro" id="IPR021650">
    <property type="entry name" value="DUF3248"/>
</dbReference>
<evidence type="ECO:0000313" key="2">
    <source>
        <dbReference type="Proteomes" id="UP001596297"/>
    </source>
</evidence>
<comment type="caution">
    <text evidence="1">The sequence shown here is derived from an EMBL/GenBank/DDBJ whole genome shotgun (WGS) entry which is preliminary data.</text>
</comment>
<keyword evidence="2" id="KW-1185">Reference proteome</keyword>
<sequence>MSSPLAALPAALAEQLEQLGHHLVWRIGKEEGEEAIVVRVGLAGATPRFAHLPRLRSASDPEIQAALQAGLLRIDWID</sequence>
<dbReference type="EMBL" id="JBHSWD010000001">
    <property type="protein sequence ID" value="MFC6591360.1"/>
    <property type="molecule type" value="Genomic_DNA"/>
</dbReference>
<dbReference type="Pfam" id="PF11609">
    <property type="entry name" value="DUF3248"/>
    <property type="match status" value="1"/>
</dbReference>
<dbReference type="RefSeq" id="WP_380082361.1">
    <property type="nucleotide sequence ID" value="NZ_JBHSWD010000001.1"/>
</dbReference>
<organism evidence="1 2">
    <name type="scientific">Deinococcus lacus</name>
    <dbReference type="NCBI Taxonomy" id="392561"/>
    <lineage>
        <taxon>Bacteria</taxon>
        <taxon>Thermotogati</taxon>
        <taxon>Deinococcota</taxon>
        <taxon>Deinococci</taxon>
        <taxon>Deinococcales</taxon>
        <taxon>Deinococcaceae</taxon>
        <taxon>Deinococcus</taxon>
    </lineage>
</organism>
<gene>
    <name evidence="1" type="ORF">ACFP81_04575</name>
</gene>
<reference evidence="2" key="1">
    <citation type="journal article" date="2019" name="Int. J. Syst. Evol. Microbiol.">
        <title>The Global Catalogue of Microorganisms (GCM) 10K type strain sequencing project: providing services to taxonomists for standard genome sequencing and annotation.</title>
        <authorList>
            <consortium name="The Broad Institute Genomics Platform"/>
            <consortium name="The Broad Institute Genome Sequencing Center for Infectious Disease"/>
            <person name="Wu L."/>
            <person name="Ma J."/>
        </authorList>
    </citation>
    <scope>NUCLEOTIDE SEQUENCE [LARGE SCALE GENOMIC DNA]</scope>
    <source>
        <strain evidence="2">CGMCC 1.15772</strain>
    </source>
</reference>
<accession>A0ABW1YAM1</accession>
<dbReference type="Gene3D" id="3.10.20.570">
    <property type="entry name" value="Protein of unknown function DUF3248"/>
    <property type="match status" value="1"/>
</dbReference>